<dbReference type="STRING" id="2903.R1ETD8"/>
<evidence type="ECO:0000259" key="9">
    <source>
        <dbReference type="PROSITE" id="PS50203"/>
    </source>
</evidence>
<feature type="compositionally biased region" description="Low complexity" evidence="7">
    <location>
        <begin position="378"/>
        <end position="389"/>
    </location>
</feature>
<dbReference type="PaxDb" id="2903-EOD24139"/>
<dbReference type="Proteomes" id="UP000013827">
    <property type="component" value="Unassembled WGS sequence"/>
</dbReference>
<sequence>MSMPTPLAERHAAAFQLAAFAALVLVALIALLHRSGLKRPSARIVSPPPQLKRPSAVAPIERISSAAFNGAHCEKGVRASRERADALLLARQDTYIGYMTLRTEPGLVFFARLGAAIVGPATGKPSPGCAVSVLSSSETIILDNRAAPKAPALASRRTQYASPGSREFLPQHTLFAAGGGTSASECVEGGVGSCWLIAAMASVAAHPGVIRRMLQRGGSAGAYVVTLHSPFDASLPPTKVEVEETLPACCIGAGACAAAYAKPAMDDDAQAAAVLWPCLVEKACAASGLFAAGGQGYEGLNGGDPARALQALTGVAPSVFRLAGEAPAAVDATLQSFLETGEHAICLASAIFDAHAQSDTVSHDGVQQDHCYSLLASRPRSARQRSASSDLDRAEADKPPHEFQLRNPWGRRGLAQPGAPLRDTSDGLFWMTADTIAELFVEGYAVRVSQDPEG</sequence>
<feature type="active site" evidence="5 6">
    <location>
        <position position="194"/>
    </location>
</feature>
<dbReference type="PANTHER" id="PTHR10183:SF379">
    <property type="entry name" value="CALPAIN-5"/>
    <property type="match status" value="1"/>
</dbReference>
<evidence type="ECO:0000256" key="3">
    <source>
        <dbReference type="ARBA" id="ARBA00022801"/>
    </source>
</evidence>
<feature type="transmembrane region" description="Helical" evidence="8">
    <location>
        <begin position="12"/>
        <end position="33"/>
    </location>
</feature>
<dbReference type="RefSeq" id="XP_005776568.1">
    <property type="nucleotide sequence ID" value="XM_005776511.1"/>
</dbReference>
<evidence type="ECO:0000256" key="1">
    <source>
        <dbReference type="ARBA" id="ARBA00007623"/>
    </source>
</evidence>
<feature type="region of interest" description="Disordered" evidence="7">
    <location>
        <begin position="378"/>
        <end position="420"/>
    </location>
</feature>
<protein>
    <recommendedName>
        <fullName evidence="9">Calpain catalytic domain-containing protein</fullName>
    </recommendedName>
</protein>
<dbReference type="InterPro" id="IPR001300">
    <property type="entry name" value="Peptidase_C2_calpain_cat"/>
</dbReference>
<evidence type="ECO:0000256" key="5">
    <source>
        <dbReference type="PIRSR" id="PIRSR622684-1"/>
    </source>
</evidence>
<dbReference type="PROSITE" id="PS50203">
    <property type="entry name" value="CALPAIN_CAT"/>
    <property type="match status" value="1"/>
</dbReference>
<name>A0A0D3JKV4_EMIH1</name>
<keyword evidence="4 6" id="KW-0788">Thiol protease</keyword>
<keyword evidence="11" id="KW-1185">Reference proteome</keyword>
<dbReference type="EnsemblProtists" id="EOD24139">
    <property type="protein sequence ID" value="EOD24139"/>
    <property type="gene ID" value="EMIHUDRAFT_238967"/>
</dbReference>
<dbReference type="AlphaFoldDB" id="A0A0D3JKV4"/>
<reference evidence="10" key="2">
    <citation type="submission" date="2024-10" db="UniProtKB">
        <authorList>
            <consortium name="EnsemblProtists"/>
        </authorList>
    </citation>
    <scope>IDENTIFICATION</scope>
</reference>
<keyword evidence="3 6" id="KW-0378">Hydrolase</keyword>
<reference evidence="11" key="1">
    <citation type="journal article" date="2013" name="Nature">
        <title>Pan genome of the phytoplankton Emiliania underpins its global distribution.</title>
        <authorList>
            <person name="Read B.A."/>
            <person name="Kegel J."/>
            <person name="Klute M.J."/>
            <person name="Kuo A."/>
            <person name="Lefebvre S.C."/>
            <person name="Maumus F."/>
            <person name="Mayer C."/>
            <person name="Miller J."/>
            <person name="Monier A."/>
            <person name="Salamov A."/>
            <person name="Young J."/>
            <person name="Aguilar M."/>
            <person name="Claverie J.M."/>
            <person name="Frickenhaus S."/>
            <person name="Gonzalez K."/>
            <person name="Herman E.K."/>
            <person name="Lin Y.C."/>
            <person name="Napier J."/>
            <person name="Ogata H."/>
            <person name="Sarno A.F."/>
            <person name="Shmutz J."/>
            <person name="Schroeder D."/>
            <person name="de Vargas C."/>
            <person name="Verret F."/>
            <person name="von Dassow P."/>
            <person name="Valentin K."/>
            <person name="Van de Peer Y."/>
            <person name="Wheeler G."/>
            <person name="Dacks J.B."/>
            <person name="Delwiche C.F."/>
            <person name="Dyhrman S.T."/>
            <person name="Glockner G."/>
            <person name="John U."/>
            <person name="Richards T."/>
            <person name="Worden A.Z."/>
            <person name="Zhang X."/>
            <person name="Grigoriev I.V."/>
            <person name="Allen A.E."/>
            <person name="Bidle K."/>
            <person name="Borodovsky M."/>
            <person name="Bowler C."/>
            <person name="Brownlee C."/>
            <person name="Cock J.M."/>
            <person name="Elias M."/>
            <person name="Gladyshev V.N."/>
            <person name="Groth M."/>
            <person name="Guda C."/>
            <person name="Hadaegh A."/>
            <person name="Iglesias-Rodriguez M.D."/>
            <person name="Jenkins J."/>
            <person name="Jones B.M."/>
            <person name="Lawson T."/>
            <person name="Leese F."/>
            <person name="Lindquist E."/>
            <person name="Lobanov A."/>
            <person name="Lomsadze A."/>
            <person name="Malik S.B."/>
            <person name="Marsh M.E."/>
            <person name="Mackinder L."/>
            <person name="Mock T."/>
            <person name="Mueller-Roeber B."/>
            <person name="Pagarete A."/>
            <person name="Parker M."/>
            <person name="Probert I."/>
            <person name="Quesneville H."/>
            <person name="Raines C."/>
            <person name="Rensing S.A."/>
            <person name="Riano-Pachon D.M."/>
            <person name="Richier S."/>
            <person name="Rokitta S."/>
            <person name="Shiraiwa Y."/>
            <person name="Soanes D.M."/>
            <person name="van der Giezen M."/>
            <person name="Wahlund T.M."/>
            <person name="Williams B."/>
            <person name="Wilson W."/>
            <person name="Wolfe G."/>
            <person name="Wurch L.L."/>
        </authorList>
    </citation>
    <scope>NUCLEOTIDE SEQUENCE</scope>
</reference>
<feature type="active site" evidence="6">
    <location>
        <position position="407"/>
    </location>
</feature>
<dbReference type="GO" id="GO:0006508">
    <property type="term" value="P:proteolysis"/>
    <property type="evidence" value="ECO:0007669"/>
    <property type="project" value="UniProtKB-KW"/>
</dbReference>
<dbReference type="PANTHER" id="PTHR10183">
    <property type="entry name" value="CALPAIN"/>
    <property type="match status" value="1"/>
</dbReference>
<dbReference type="SUPFAM" id="SSF54001">
    <property type="entry name" value="Cysteine proteinases"/>
    <property type="match status" value="1"/>
</dbReference>
<evidence type="ECO:0000256" key="6">
    <source>
        <dbReference type="PROSITE-ProRule" id="PRU00239"/>
    </source>
</evidence>
<evidence type="ECO:0000256" key="2">
    <source>
        <dbReference type="ARBA" id="ARBA00022670"/>
    </source>
</evidence>
<feature type="active site" evidence="5 6">
    <location>
        <position position="370"/>
    </location>
</feature>
<dbReference type="InterPro" id="IPR038765">
    <property type="entry name" value="Papain-like_cys_pep_sf"/>
</dbReference>
<accession>A0A0D3JKV4</accession>
<feature type="compositionally biased region" description="Basic and acidic residues" evidence="7">
    <location>
        <begin position="390"/>
        <end position="404"/>
    </location>
</feature>
<evidence type="ECO:0000256" key="7">
    <source>
        <dbReference type="SAM" id="MobiDB-lite"/>
    </source>
</evidence>
<dbReference type="GeneID" id="17269683"/>
<dbReference type="InterPro" id="IPR022684">
    <property type="entry name" value="Calpain_cysteine_protease"/>
</dbReference>
<dbReference type="HOGENOM" id="CLU_603307_0_0_1"/>
<evidence type="ECO:0000313" key="11">
    <source>
        <dbReference type="Proteomes" id="UP000013827"/>
    </source>
</evidence>
<evidence type="ECO:0000313" key="10">
    <source>
        <dbReference type="EnsemblProtists" id="EOD24139"/>
    </source>
</evidence>
<keyword evidence="2 6" id="KW-0645">Protease</keyword>
<organism evidence="10 11">
    <name type="scientific">Emiliania huxleyi (strain CCMP1516)</name>
    <dbReference type="NCBI Taxonomy" id="280463"/>
    <lineage>
        <taxon>Eukaryota</taxon>
        <taxon>Haptista</taxon>
        <taxon>Haptophyta</taxon>
        <taxon>Prymnesiophyceae</taxon>
        <taxon>Isochrysidales</taxon>
        <taxon>Noelaerhabdaceae</taxon>
        <taxon>Emiliania</taxon>
    </lineage>
</organism>
<comment type="similarity">
    <text evidence="1">Belongs to the peptidase C2 family.</text>
</comment>
<keyword evidence="8" id="KW-0812">Transmembrane</keyword>
<dbReference type="Pfam" id="PF00648">
    <property type="entry name" value="Peptidase_C2"/>
    <property type="match status" value="1"/>
</dbReference>
<feature type="domain" description="Calpain catalytic" evidence="9">
    <location>
        <begin position="137"/>
        <end position="449"/>
    </location>
</feature>
<proteinExistence type="inferred from homology"/>
<dbReference type="GO" id="GO:0004198">
    <property type="term" value="F:calcium-dependent cysteine-type endopeptidase activity"/>
    <property type="evidence" value="ECO:0007669"/>
    <property type="project" value="InterPro"/>
</dbReference>
<dbReference type="KEGG" id="ehx:EMIHUDRAFT_238967"/>
<evidence type="ECO:0000256" key="4">
    <source>
        <dbReference type="ARBA" id="ARBA00022807"/>
    </source>
</evidence>
<evidence type="ECO:0000256" key="8">
    <source>
        <dbReference type="SAM" id="Phobius"/>
    </source>
</evidence>
<keyword evidence="8" id="KW-1133">Transmembrane helix</keyword>
<keyword evidence="8" id="KW-0472">Membrane</keyword>